<keyword evidence="16" id="KW-0418">Kinase</keyword>
<evidence type="ECO:0000256" key="13">
    <source>
        <dbReference type="SAM" id="Phobius"/>
    </source>
</evidence>
<keyword evidence="5" id="KW-0433">Leucine-rich repeat</keyword>
<dbReference type="Gramene" id="EOY01332">
    <property type="protein sequence ID" value="EOY01332"/>
    <property type="gene ID" value="TCM_011263"/>
</dbReference>
<dbReference type="AlphaFoldDB" id="A0A061EAB6"/>
<dbReference type="Gene3D" id="3.80.10.10">
    <property type="entry name" value="Ribonuclease Inhibitor"/>
    <property type="match status" value="5"/>
</dbReference>
<dbReference type="EMBL" id="CM001880">
    <property type="protein sequence ID" value="EOY01332.1"/>
    <property type="molecule type" value="Genomic_DNA"/>
</dbReference>
<dbReference type="InterPro" id="IPR032675">
    <property type="entry name" value="LRR_dom_sf"/>
</dbReference>
<evidence type="ECO:0000256" key="8">
    <source>
        <dbReference type="ARBA" id="ARBA00022737"/>
    </source>
</evidence>
<dbReference type="PRINTS" id="PR00019">
    <property type="entry name" value="LEURICHRPT"/>
</dbReference>
<name>A0A061EAB6_THECC</name>
<dbReference type="GO" id="GO:0016301">
    <property type="term" value="F:kinase activity"/>
    <property type="evidence" value="ECO:0007669"/>
    <property type="project" value="UniProtKB-KW"/>
</dbReference>
<dbReference type="Pfam" id="PF23598">
    <property type="entry name" value="LRR_14"/>
    <property type="match status" value="1"/>
</dbReference>
<evidence type="ECO:0000256" key="1">
    <source>
        <dbReference type="ARBA" id="ARBA00004251"/>
    </source>
</evidence>
<keyword evidence="9 13" id="KW-1133">Transmembrane helix</keyword>
<dbReference type="HOGENOM" id="CLU_000288_18_3_1"/>
<evidence type="ECO:0000256" key="12">
    <source>
        <dbReference type="ARBA" id="ARBA00023180"/>
    </source>
</evidence>
<evidence type="ECO:0000256" key="3">
    <source>
        <dbReference type="ARBA" id="ARBA00022475"/>
    </source>
</evidence>
<dbReference type="InterPro" id="IPR055414">
    <property type="entry name" value="LRR_R13L4/SHOC2-like"/>
</dbReference>
<dbReference type="OMA" id="NSNCARI"/>
<dbReference type="InterPro" id="IPR046956">
    <property type="entry name" value="RLP23-like"/>
</dbReference>
<dbReference type="GO" id="GO:0007165">
    <property type="term" value="P:signal transduction"/>
    <property type="evidence" value="ECO:0007669"/>
    <property type="project" value="UniProtKB-ARBA"/>
</dbReference>
<dbReference type="PANTHER" id="PTHR48063">
    <property type="entry name" value="LRR RECEPTOR-LIKE KINASE"/>
    <property type="match status" value="1"/>
</dbReference>
<dbReference type="Pfam" id="PF13855">
    <property type="entry name" value="LRR_8"/>
    <property type="match status" value="1"/>
</dbReference>
<evidence type="ECO:0000256" key="5">
    <source>
        <dbReference type="ARBA" id="ARBA00022614"/>
    </source>
</evidence>
<keyword evidence="8" id="KW-0677">Repeat</keyword>
<feature type="domain" description="Disease resistance R13L4/SHOC-2-like LRR" evidence="15">
    <location>
        <begin position="341"/>
        <end position="525"/>
    </location>
</feature>
<dbReference type="GO" id="GO:0005886">
    <property type="term" value="C:plasma membrane"/>
    <property type="evidence" value="ECO:0007669"/>
    <property type="project" value="UniProtKB-SubCell"/>
</dbReference>
<evidence type="ECO:0000256" key="9">
    <source>
        <dbReference type="ARBA" id="ARBA00022989"/>
    </source>
</evidence>
<keyword evidence="16" id="KW-0808">Transferase</keyword>
<feature type="domain" description="Leucine-rich repeat-containing N-terminal plant-type" evidence="14">
    <location>
        <begin position="48"/>
        <end position="83"/>
    </location>
</feature>
<organism evidence="16 17">
    <name type="scientific">Theobroma cacao</name>
    <name type="common">Cacao</name>
    <name type="synonym">Cocoa</name>
    <dbReference type="NCBI Taxonomy" id="3641"/>
    <lineage>
        <taxon>Eukaryota</taxon>
        <taxon>Viridiplantae</taxon>
        <taxon>Streptophyta</taxon>
        <taxon>Embryophyta</taxon>
        <taxon>Tracheophyta</taxon>
        <taxon>Spermatophyta</taxon>
        <taxon>Magnoliopsida</taxon>
        <taxon>eudicotyledons</taxon>
        <taxon>Gunneridae</taxon>
        <taxon>Pentapetalae</taxon>
        <taxon>rosids</taxon>
        <taxon>malvids</taxon>
        <taxon>Malvales</taxon>
        <taxon>Malvaceae</taxon>
        <taxon>Byttnerioideae</taxon>
        <taxon>Theobroma</taxon>
    </lineage>
</organism>
<evidence type="ECO:0000256" key="10">
    <source>
        <dbReference type="ARBA" id="ARBA00023136"/>
    </source>
</evidence>
<reference evidence="16 17" key="1">
    <citation type="journal article" date="2013" name="Genome Biol.">
        <title>The genome sequence of the most widely cultivated cacao type and its use to identify candidate genes regulating pod color.</title>
        <authorList>
            <person name="Motamayor J.C."/>
            <person name="Mockaitis K."/>
            <person name="Schmutz J."/>
            <person name="Haiminen N."/>
            <person name="Iii D.L."/>
            <person name="Cornejo O."/>
            <person name="Findley S.D."/>
            <person name="Zheng P."/>
            <person name="Utro F."/>
            <person name="Royaert S."/>
            <person name="Saski C."/>
            <person name="Jenkins J."/>
            <person name="Podicheti R."/>
            <person name="Zhao M."/>
            <person name="Scheffler B.E."/>
            <person name="Stack J.C."/>
            <person name="Feltus F.A."/>
            <person name="Mustiga G.M."/>
            <person name="Amores F."/>
            <person name="Phillips W."/>
            <person name="Marelli J.P."/>
            <person name="May G.D."/>
            <person name="Shapiro H."/>
            <person name="Ma J."/>
            <person name="Bustamante C.D."/>
            <person name="Schnell R.J."/>
            <person name="Main D."/>
            <person name="Gilbert D."/>
            <person name="Parida L."/>
            <person name="Kuhn D.N."/>
        </authorList>
    </citation>
    <scope>NUCLEOTIDE SEQUENCE [LARGE SCALE GENOMIC DNA]</scope>
    <source>
        <strain evidence="17">cv. Matina 1-6</strain>
    </source>
</reference>
<keyword evidence="11" id="KW-0675">Receptor</keyword>
<evidence type="ECO:0000256" key="4">
    <source>
        <dbReference type="ARBA" id="ARBA00022553"/>
    </source>
</evidence>
<dbReference type="SMART" id="SM00369">
    <property type="entry name" value="LRR_TYP"/>
    <property type="match status" value="6"/>
</dbReference>
<dbReference type="FunFam" id="3.80.10.10:FF:000095">
    <property type="entry name" value="LRR receptor-like serine/threonine-protein kinase GSO1"/>
    <property type="match status" value="1"/>
</dbReference>
<dbReference type="SUPFAM" id="SSF52058">
    <property type="entry name" value="L domain-like"/>
    <property type="match status" value="4"/>
</dbReference>
<comment type="similarity">
    <text evidence="2">Belongs to the RLP family.</text>
</comment>
<comment type="subcellular location">
    <subcellularLocation>
        <location evidence="1">Cell membrane</location>
        <topology evidence="1">Single-pass type I membrane protein</topology>
    </subcellularLocation>
</comment>
<dbReference type="FunFam" id="3.80.10.10:FF:000383">
    <property type="entry name" value="Leucine-rich repeat receptor protein kinase EMS1"/>
    <property type="match status" value="1"/>
</dbReference>
<dbReference type="eggNOG" id="KOG0619">
    <property type="taxonomic scope" value="Eukaryota"/>
</dbReference>
<keyword evidence="6 13" id="KW-0812">Transmembrane</keyword>
<evidence type="ECO:0000256" key="2">
    <source>
        <dbReference type="ARBA" id="ARBA00009592"/>
    </source>
</evidence>
<evidence type="ECO:0000313" key="16">
    <source>
        <dbReference type="EMBL" id="EOY01332.1"/>
    </source>
</evidence>
<dbReference type="FunFam" id="3.80.10.10:FF:000041">
    <property type="entry name" value="LRR receptor-like serine/threonine-protein kinase ERECTA"/>
    <property type="match status" value="1"/>
</dbReference>
<accession>A0A061EAB6</accession>
<dbReference type="Proteomes" id="UP000026915">
    <property type="component" value="Chromosome 2"/>
</dbReference>
<protein>
    <submittedName>
        <fullName evidence="16">Serine-threonine protein kinase, plant-type, putative</fullName>
    </submittedName>
</protein>
<sequence>MILLASKRSLYPSALLRNSLEGSACSHPIYGQQDYSWCNFSKSWSEIEKKALLKFKEDLTDPSDRLSSWIGEDCCKWSGVGCNKKTGRVTKLDLRNPYDQIFFQDFSPLPTFDSRLGGKLNPSLLELKYLDYLDLSLNNFENNSIPKLIGSLKKLTYLNLSLSSFVGLIPPHLGNLSNLRFLDLQASSGFDYYPPNIWVSDLNWISKISSLKYLNLGYVNLSLASTSWLQAVNKLPSLEELHFPSCDLKTFPLSLPVVNFSSILVVNLEQNNFGSSMPRWLFNMSTLVSLNLGYNGISDSLNDIDWRHLCNLRALDLSVNKINGELNRFVDSLSKCGNIALETLYLYSNNVGGQLPESLRHLKHLRSLLVSNNSFSGSLPASIGNLSCLEELDVSTNNLNGFVPESIGQLSKLVRLFLGSNYWGGVLSETHFLRLKALKYFTISSENQSLEFDVRPKKWVPPFSLKAISISKCRIGPEFPAWLQTQKELESLILAAAAISDEIPDWFWQLSPQLGYLDLYNNKLRGKLPRSLKFAPDAYRVVVDLSSNQFEGLLPLCSNVNILSLRKNLFSGPIPKDIGLQLQMLESLDLSENSLNGSIPSSISRLDNLQIISLSNNQLTGKIPQWESSEFLWAIDLSNNNLSGSIPSSICSLPWLYTLKLSGNNLSGELSSLQNCQNLSELSLANNQFSGDIPRWMGEVLPFLSILSLRGNMFSGKIPENLCDLVDLHILDLGRNNLSGQIPPCLGNLRGLRNLASYTPFKPGNRPVYLDEMEFYVKGRILKFTLILDLVNIIDLSRNNLQGEIPKGIASLSTLGTLNLSRNQLTGKIPENIGSLQQLETLDLSCNHLSGPIPASMSSMTSLNHLNLSYNDLSGQIPSVNQFQTLNDPSIYEGNGKLCGPPLRTNCSTPTSDNHPTKDQDDDTPAMLWFYIAMAVGFIVGFWAVCGTLIIKKSWRHAYFRFVDEMIDRIYVSYAVNVAPLLKKLRGKRN</sequence>
<evidence type="ECO:0000256" key="11">
    <source>
        <dbReference type="ARBA" id="ARBA00023170"/>
    </source>
</evidence>
<dbReference type="Pfam" id="PF00560">
    <property type="entry name" value="LRR_1"/>
    <property type="match status" value="7"/>
</dbReference>
<dbReference type="InParanoid" id="A0A061EAB6"/>
<keyword evidence="7" id="KW-0732">Signal</keyword>
<proteinExistence type="inferred from homology"/>
<keyword evidence="10 13" id="KW-0472">Membrane</keyword>
<evidence type="ECO:0000313" key="17">
    <source>
        <dbReference type="Proteomes" id="UP000026915"/>
    </source>
</evidence>
<keyword evidence="12" id="KW-0325">Glycoprotein</keyword>
<dbReference type="Pfam" id="PF08263">
    <property type="entry name" value="LRRNT_2"/>
    <property type="match status" value="1"/>
</dbReference>
<dbReference type="InterPro" id="IPR013210">
    <property type="entry name" value="LRR_N_plant-typ"/>
</dbReference>
<dbReference type="FunFam" id="3.80.10.10:FF:000111">
    <property type="entry name" value="LRR receptor-like serine/threonine-protein kinase ERECTA"/>
    <property type="match status" value="1"/>
</dbReference>
<dbReference type="InterPro" id="IPR001611">
    <property type="entry name" value="Leu-rich_rpt"/>
</dbReference>
<keyword evidence="17" id="KW-1185">Reference proteome</keyword>
<dbReference type="InterPro" id="IPR003591">
    <property type="entry name" value="Leu-rich_rpt_typical-subtyp"/>
</dbReference>
<evidence type="ECO:0000259" key="14">
    <source>
        <dbReference type="Pfam" id="PF08263"/>
    </source>
</evidence>
<keyword evidence="4" id="KW-0597">Phosphoprotein</keyword>
<keyword evidence="3" id="KW-1003">Cell membrane</keyword>
<evidence type="ECO:0000256" key="6">
    <source>
        <dbReference type="ARBA" id="ARBA00022692"/>
    </source>
</evidence>
<gene>
    <name evidence="16" type="ORF">TCM_011263</name>
</gene>
<feature type="transmembrane region" description="Helical" evidence="13">
    <location>
        <begin position="928"/>
        <end position="951"/>
    </location>
</feature>
<dbReference type="PANTHER" id="PTHR48063:SF29">
    <property type="entry name" value="LRR RECEPTOR-LIKE KINASE FAMILY PROTEIN"/>
    <property type="match status" value="1"/>
</dbReference>
<evidence type="ECO:0000256" key="7">
    <source>
        <dbReference type="ARBA" id="ARBA00022729"/>
    </source>
</evidence>
<evidence type="ECO:0000259" key="15">
    <source>
        <dbReference type="Pfam" id="PF23598"/>
    </source>
</evidence>